<dbReference type="PROSITE" id="PS00216">
    <property type="entry name" value="SUGAR_TRANSPORT_1"/>
    <property type="match status" value="1"/>
</dbReference>
<evidence type="ECO:0000256" key="5">
    <source>
        <dbReference type="ARBA" id="ARBA00022989"/>
    </source>
</evidence>
<dbReference type="InterPro" id="IPR005829">
    <property type="entry name" value="Sugar_transporter_CS"/>
</dbReference>
<keyword evidence="6 8" id="KW-0472">Membrane</keyword>
<feature type="transmembrane region" description="Helical" evidence="8">
    <location>
        <begin position="315"/>
        <end position="336"/>
    </location>
</feature>
<evidence type="ECO:0000256" key="1">
    <source>
        <dbReference type="ARBA" id="ARBA00004141"/>
    </source>
</evidence>
<comment type="similarity">
    <text evidence="2 7">Belongs to the major facilitator superfamily. Sugar transporter (TC 2.A.1.1) family.</text>
</comment>
<dbReference type="PROSITE" id="PS00217">
    <property type="entry name" value="SUGAR_TRANSPORT_2"/>
    <property type="match status" value="1"/>
</dbReference>
<protein>
    <submittedName>
        <fullName evidence="10">General substrate transporter</fullName>
    </submittedName>
</protein>
<accession>A0A1Y2D3R7</accession>
<dbReference type="PROSITE" id="PS50850">
    <property type="entry name" value="MFS"/>
    <property type="match status" value="1"/>
</dbReference>
<dbReference type="PANTHER" id="PTHR48022:SF2">
    <property type="entry name" value="PLASTIDIC GLUCOSE TRANSPORTER 4"/>
    <property type="match status" value="1"/>
</dbReference>
<feature type="transmembrane region" description="Helical" evidence="8">
    <location>
        <begin position="105"/>
        <end position="126"/>
    </location>
</feature>
<evidence type="ECO:0000256" key="6">
    <source>
        <dbReference type="ARBA" id="ARBA00023136"/>
    </source>
</evidence>
<feature type="transmembrane region" description="Helical" evidence="8">
    <location>
        <begin position="419"/>
        <end position="437"/>
    </location>
</feature>
<keyword evidence="3 7" id="KW-0813">Transport</keyword>
<evidence type="ECO:0000256" key="4">
    <source>
        <dbReference type="ARBA" id="ARBA00022692"/>
    </source>
</evidence>
<keyword evidence="5 8" id="KW-1133">Transmembrane helix</keyword>
<dbReference type="InterPro" id="IPR036259">
    <property type="entry name" value="MFS_trans_sf"/>
</dbReference>
<sequence length="491" mass="53926">MTKSESSSTYNWIVGFAAGFGGLLFGYEIGVIGQVLAMISFQIQFNLIKLDSLGNPIYGDDGKTIDADNQANLESWITSTFLFGCIIGAAIFSVVCDRLGRKKSIIISGILFAIGGLVQCTVSTLGPFLVGRVISGLAIGTASMVVPMYIAETAPAATRGALTTVYQLMITFGIFIATAINSIIIKAVDDLNFTQWRCPSTSSVLLVSFIPESPRWLAEKGLHEQAVQVISKLRGLDVNHREIVAEMKEIQDGVDFDKNLGDSTWAEMFRGSIGKRTLIAIVNQSLQQLTGINVILYYSKDIFNAMGFASADTKIAFPLANAFINFIATFPGMWAVDRFGRKTLLFWGALGMAIGHAGVFTFFQLSKSNQPLAWGAIISVYVFLISFATTWGPVVWSYQAEIFPLRVRSKGTGIGTMTNWIWNTIIAYAFPQVFSALNKGPSVYWIFFSFCAIMFVWSWTMIKETKGLTLEEISEVFGEEKRDQETGVAKN</sequence>
<dbReference type="GO" id="GO:0016020">
    <property type="term" value="C:membrane"/>
    <property type="evidence" value="ECO:0007669"/>
    <property type="project" value="UniProtKB-SubCell"/>
</dbReference>
<comment type="caution">
    <text evidence="10">The sequence shown here is derived from an EMBL/GenBank/DDBJ whole genome shotgun (WGS) entry which is preliminary data.</text>
</comment>
<dbReference type="SUPFAM" id="SSF103473">
    <property type="entry name" value="MFS general substrate transporter"/>
    <property type="match status" value="1"/>
</dbReference>
<evidence type="ECO:0000313" key="11">
    <source>
        <dbReference type="Proteomes" id="UP000193642"/>
    </source>
</evidence>
<dbReference type="NCBIfam" id="TIGR00879">
    <property type="entry name" value="SP"/>
    <property type="match status" value="1"/>
</dbReference>
<dbReference type="GO" id="GO:0005351">
    <property type="term" value="F:carbohydrate:proton symporter activity"/>
    <property type="evidence" value="ECO:0007669"/>
    <property type="project" value="TreeGrafter"/>
</dbReference>
<feature type="transmembrane region" description="Helical" evidence="8">
    <location>
        <begin position="12"/>
        <end position="43"/>
    </location>
</feature>
<feature type="transmembrane region" description="Helical" evidence="8">
    <location>
        <begin position="372"/>
        <end position="398"/>
    </location>
</feature>
<comment type="subcellular location">
    <subcellularLocation>
        <location evidence="1">Membrane</location>
        <topology evidence="1">Multi-pass membrane protein</topology>
    </subcellularLocation>
</comment>
<evidence type="ECO:0000256" key="7">
    <source>
        <dbReference type="RuleBase" id="RU003346"/>
    </source>
</evidence>
<dbReference type="InterPro" id="IPR005828">
    <property type="entry name" value="MFS_sugar_transport-like"/>
</dbReference>
<organism evidence="10 11">
    <name type="scientific">Rhizoclosmatium globosum</name>
    <dbReference type="NCBI Taxonomy" id="329046"/>
    <lineage>
        <taxon>Eukaryota</taxon>
        <taxon>Fungi</taxon>
        <taxon>Fungi incertae sedis</taxon>
        <taxon>Chytridiomycota</taxon>
        <taxon>Chytridiomycota incertae sedis</taxon>
        <taxon>Chytridiomycetes</taxon>
        <taxon>Chytridiales</taxon>
        <taxon>Chytriomycetaceae</taxon>
        <taxon>Rhizoclosmatium</taxon>
    </lineage>
</organism>
<dbReference type="OrthoDB" id="4044674at2759"/>
<feature type="transmembrane region" description="Helical" evidence="8">
    <location>
        <begin position="76"/>
        <end position="96"/>
    </location>
</feature>
<dbReference type="AlphaFoldDB" id="A0A1Y2D3R7"/>
<dbReference type="PANTHER" id="PTHR48022">
    <property type="entry name" value="PLASTIDIC GLUCOSE TRANSPORTER 4"/>
    <property type="match status" value="1"/>
</dbReference>
<name>A0A1Y2D3R7_9FUNG</name>
<dbReference type="Pfam" id="PF00083">
    <property type="entry name" value="Sugar_tr"/>
    <property type="match status" value="1"/>
</dbReference>
<evidence type="ECO:0000256" key="8">
    <source>
        <dbReference type="SAM" id="Phobius"/>
    </source>
</evidence>
<keyword evidence="11" id="KW-1185">Reference proteome</keyword>
<evidence type="ECO:0000259" key="9">
    <source>
        <dbReference type="PROSITE" id="PS50850"/>
    </source>
</evidence>
<dbReference type="EMBL" id="MCGO01000002">
    <property type="protein sequence ID" value="ORY53205.1"/>
    <property type="molecule type" value="Genomic_DNA"/>
</dbReference>
<dbReference type="STRING" id="329046.A0A1Y2D3R7"/>
<feature type="domain" description="Major facilitator superfamily (MFS) profile" evidence="9">
    <location>
        <begin position="14"/>
        <end position="466"/>
    </location>
</feature>
<dbReference type="Gene3D" id="1.20.1250.20">
    <property type="entry name" value="MFS general substrate transporter like domains"/>
    <property type="match status" value="1"/>
</dbReference>
<feature type="transmembrane region" description="Helical" evidence="8">
    <location>
        <begin position="163"/>
        <end position="185"/>
    </location>
</feature>
<feature type="transmembrane region" description="Helical" evidence="8">
    <location>
        <begin position="343"/>
        <end position="366"/>
    </location>
</feature>
<reference evidence="10 11" key="1">
    <citation type="submission" date="2016-07" db="EMBL/GenBank/DDBJ databases">
        <title>Pervasive Adenine N6-methylation of Active Genes in Fungi.</title>
        <authorList>
            <consortium name="DOE Joint Genome Institute"/>
            <person name="Mondo S.J."/>
            <person name="Dannebaum R.O."/>
            <person name="Kuo R.C."/>
            <person name="Labutti K."/>
            <person name="Haridas S."/>
            <person name="Kuo A."/>
            <person name="Salamov A."/>
            <person name="Ahrendt S.R."/>
            <person name="Lipzen A."/>
            <person name="Sullivan W."/>
            <person name="Andreopoulos W.B."/>
            <person name="Clum A."/>
            <person name="Lindquist E."/>
            <person name="Daum C."/>
            <person name="Ramamoorthy G.K."/>
            <person name="Gryganskyi A."/>
            <person name="Culley D."/>
            <person name="Magnuson J.K."/>
            <person name="James T.Y."/>
            <person name="O'Malley M.A."/>
            <person name="Stajich J.E."/>
            <person name="Spatafora J.W."/>
            <person name="Visel A."/>
            <person name="Grigoriev I.V."/>
        </authorList>
    </citation>
    <scope>NUCLEOTIDE SEQUENCE [LARGE SCALE GENOMIC DNA]</scope>
    <source>
        <strain evidence="10 11">JEL800</strain>
    </source>
</reference>
<gene>
    <name evidence="10" type="ORF">BCR33DRAFT_761451</name>
</gene>
<dbReference type="InterPro" id="IPR050360">
    <property type="entry name" value="MFS_Sugar_Transporters"/>
</dbReference>
<keyword evidence="4 8" id="KW-0812">Transmembrane</keyword>
<dbReference type="InterPro" id="IPR020846">
    <property type="entry name" value="MFS_dom"/>
</dbReference>
<proteinExistence type="inferred from homology"/>
<feature type="transmembrane region" description="Helical" evidence="8">
    <location>
        <begin position="132"/>
        <end position="151"/>
    </location>
</feature>
<dbReference type="PRINTS" id="PR00171">
    <property type="entry name" value="SUGRTRNSPORT"/>
</dbReference>
<evidence type="ECO:0000256" key="2">
    <source>
        <dbReference type="ARBA" id="ARBA00010992"/>
    </source>
</evidence>
<feature type="transmembrane region" description="Helical" evidence="8">
    <location>
        <begin position="443"/>
        <end position="462"/>
    </location>
</feature>
<evidence type="ECO:0000256" key="3">
    <source>
        <dbReference type="ARBA" id="ARBA00022448"/>
    </source>
</evidence>
<evidence type="ECO:0000313" key="10">
    <source>
        <dbReference type="EMBL" id="ORY53205.1"/>
    </source>
</evidence>
<dbReference type="Proteomes" id="UP000193642">
    <property type="component" value="Unassembled WGS sequence"/>
</dbReference>
<dbReference type="InterPro" id="IPR003663">
    <property type="entry name" value="Sugar/inositol_transpt"/>
</dbReference>
<dbReference type="FunFam" id="1.20.1250.20:FF:000134">
    <property type="entry name" value="MFS sugar transporter protein"/>
    <property type="match status" value="1"/>
</dbReference>